<name>A0A5N5GP18_9ROSA</name>
<evidence type="ECO:0000313" key="9">
    <source>
        <dbReference type="Proteomes" id="UP000327157"/>
    </source>
</evidence>
<reference evidence="8 9" key="3">
    <citation type="submission" date="2019-11" db="EMBL/GenBank/DDBJ databases">
        <title>A de novo genome assembly of a pear dwarfing rootstock.</title>
        <authorList>
            <person name="Wang F."/>
            <person name="Wang J."/>
            <person name="Li S."/>
            <person name="Zhang Y."/>
            <person name="Fang M."/>
            <person name="Ma L."/>
            <person name="Zhao Y."/>
            <person name="Jiang S."/>
        </authorList>
    </citation>
    <scope>NUCLEOTIDE SEQUENCE [LARGE SCALE GENOMIC DNA]</scope>
    <source>
        <strain evidence="8">S2</strain>
        <tissue evidence="8">Leaf</tissue>
    </source>
</reference>
<evidence type="ECO:0000256" key="2">
    <source>
        <dbReference type="ARBA" id="ARBA00022771"/>
    </source>
</evidence>
<keyword evidence="9" id="KW-1185">Reference proteome</keyword>
<dbReference type="OrthoDB" id="1166265at2759"/>
<dbReference type="EMBL" id="SMOL01000402">
    <property type="protein sequence ID" value="KAB2615000.1"/>
    <property type="molecule type" value="Genomic_DNA"/>
</dbReference>
<dbReference type="Proteomes" id="UP000327157">
    <property type="component" value="Chromosome 3"/>
</dbReference>
<evidence type="ECO:0000259" key="7">
    <source>
        <dbReference type="PROSITE" id="PS50966"/>
    </source>
</evidence>
<reference evidence="9" key="2">
    <citation type="submission" date="2019-10" db="EMBL/GenBank/DDBJ databases">
        <title>A de novo genome assembly of a pear dwarfing rootstock.</title>
        <authorList>
            <person name="Wang F."/>
            <person name="Wang J."/>
            <person name="Li S."/>
            <person name="Zhang Y."/>
            <person name="Fang M."/>
            <person name="Ma L."/>
            <person name="Zhao Y."/>
            <person name="Jiang S."/>
        </authorList>
    </citation>
    <scope>NUCLEOTIDE SEQUENCE [LARGE SCALE GENOMIC DNA]</scope>
</reference>
<feature type="domain" description="SWIM-type" evidence="7">
    <location>
        <begin position="718"/>
        <end position="750"/>
    </location>
</feature>
<dbReference type="InterPro" id="IPR001878">
    <property type="entry name" value="Znf_CCHC"/>
</dbReference>
<evidence type="ECO:0008006" key="10">
    <source>
        <dbReference type="Google" id="ProtNLM"/>
    </source>
</evidence>
<dbReference type="Pfam" id="PF10551">
    <property type="entry name" value="MULE"/>
    <property type="match status" value="1"/>
</dbReference>
<dbReference type="Pfam" id="PF04434">
    <property type="entry name" value="SWIM"/>
    <property type="match status" value="1"/>
</dbReference>
<evidence type="ECO:0000313" key="8">
    <source>
        <dbReference type="EMBL" id="KAB2615000.1"/>
    </source>
</evidence>
<dbReference type="InterPro" id="IPR018289">
    <property type="entry name" value="MULE_transposase_dom"/>
</dbReference>
<protein>
    <recommendedName>
        <fullName evidence="10">SWIM-type domain-containing protein</fullName>
    </recommendedName>
</protein>
<feature type="domain" description="CCHC-type" evidence="6">
    <location>
        <begin position="830"/>
        <end position="845"/>
    </location>
</feature>
<reference evidence="8 9" key="1">
    <citation type="submission" date="2019-09" db="EMBL/GenBank/DDBJ databases">
        <authorList>
            <person name="Ou C."/>
        </authorList>
    </citation>
    <scope>NUCLEOTIDE SEQUENCE [LARGE SCALE GENOMIC DNA]</scope>
    <source>
        <strain evidence="8">S2</strain>
        <tissue evidence="8">Leaf</tissue>
    </source>
</reference>
<dbReference type="InterPro" id="IPR006564">
    <property type="entry name" value="Znf_PMZ"/>
</dbReference>
<feature type="region of interest" description="Disordered" evidence="5">
    <location>
        <begin position="941"/>
        <end position="961"/>
    </location>
</feature>
<dbReference type="PROSITE" id="PS50966">
    <property type="entry name" value="ZF_SWIM"/>
    <property type="match status" value="1"/>
</dbReference>
<evidence type="ECO:0000256" key="4">
    <source>
        <dbReference type="PROSITE-ProRule" id="PRU00047"/>
    </source>
</evidence>
<keyword evidence="3" id="KW-0862">Zinc</keyword>
<gene>
    <name evidence="8" type="ORF">D8674_021588</name>
</gene>
<dbReference type="SMART" id="SM00575">
    <property type="entry name" value="ZnF_PMZ"/>
    <property type="match status" value="1"/>
</dbReference>
<dbReference type="PROSITE" id="PS50158">
    <property type="entry name" value="ZF_CCHC"/>
    <property type="match status" value="1"/>
</dbReference>
<evidence type="ECO:0000256" key="1">
    <source>
        <dbReference type="ARBA" id="ARBA00022723"/>
    </source>
</evidence>
<dbReference type="InterPro" id="IPR007527">
    <property type="entry name" value="Znf_SWIM"/>
</dbReference>
<dbReference type="AlphaFoldDB" id="A0A5N5GP18"/>
<feature type="compositionally biased region" description="Polar residues" evidence="5">
    <location>
        <begin position="865"/>
        <end position="877"/>
    </location>
</feature>
<dbReference type="PANTHER" id="PTHR31973:SF199">
    <property type="entry name" value="SWIM-TYPE DOMAIN-CONTAINING PROTEIN"/>
    <property type="match status" value="1"/>
</dbReference>
<feature type="compositionally biased region" description="Polar residues" evidence="5">
    <location>
        <begin position="884"/>
        <end position="893"/>
    </location>
</feature>
<dbReference type="InterPro" id="IPR058594">
    <property type="entry name" value="PB1-like_dom_pln"/>
</dbReference>
<proteinExistence type="predicted"/>
<organism evidence="8 9">
    <name type="scientific">Pyrus ussuriensis x Pyrus communis</name>
    <dbReference type="NCBI Taxonomy" id="2448454"/>
    <lineage>
        <taxon>Eukaryota</taxon>
        <taxon>Viridiplantae</taxon>
        <taxon>Streptophyta</taxon>
        <taxon>Embryophyta</taxon>
        <taxon>Tracheophyta</taxon>
        <taxon>Spermatophyta</taxon>
        <taxon>Magnoliopsida</taxon>
        <taxon>eudicotyledons</taxon>
        <taxon>Gunneridae</taxon>
        <taxon>Pentapetalae</taxon>
        <taxon>rosids</taxon>
        <taxon>fabids</taxon>
        <taxon>Rosales</taxon>
        <taxon>Rosaceae</taxon>
        <taxon>Amygdaloideae</taxon>
        <taxon>Maleae</taxon>
        <taxon>Pyrus</taxon>
    </lineage>
</organism>
<evidence type="ECO:0000256" key="5">
    <source>
        <dbReference type="SAM" id="MobiDB-lite"/>
    </source>
</evidence>
<keyword evidence="2 4" id="KW-0863">Zinc-finger</keyword>
<dbReference type="GO" id="GO:0003676">
    <property type="term" value="F:nucleic acid binding"/>
    <property type="evidence" value="ECO:0007669"/>
    <property type="project" value="InterPro"/>
</dbReference>
<accession>A0A5N5GP18</accession>
<keyword evidence="1" id="KW-0479">Metal-binding</keyword>
<feature type="region of interest" description="Disordered" evidence="5">
    <location>
        <begin position="854"/>
        <end position="893"/>
    </location>
</feature>
<evidence type="ECO:0000259" key="6">
    <source>
        <dbReference type="PROSITE" id="PS50158"/>
    </source>
</evidence>
<feature type="compositionally biased region" description="Acidic residues" evidence="5">
    <location>
        <begin position="157"/>
        <end position="174"/>
    </location>
</feature>
<feature type="compositionally biased region" description="Basic residues" evidence="5">
    <location>
        <begin position="952"/>
        <end position="961"/>
    </location>
</feature>
<feature type="compositionally biased region" description="Basic residues" evidence="5">
    <location>
        <begin position="799"/>
        <end position="808"/>
    </location>
</feature>
<feature type="region of interest" description="Disordered" evidence="5">
    <location>
        <begin position="792"/>
        <end position="812"/>
    </location>
</feature>
<evidence type="ECO:0000256" key="3">
    <source>
        <dbReference type="ARBA" id="ARBA00022833"/>
    </source>
</evidence>
<dbReference type="Pfam" id="PF26130">
    <property type="entry name" value="PB1-like"/>
    <property type="match status" value="1"/>
</dbReference>
<sequence length="961" mass="109274">MSMVVRDGGHPPRYSNHDLFTLEIHHGGHFKDGQYVGGIVQWVDNYTKDYMSMLDLYEVAIVLGYNKETVGFYYWHQIKGFLQIECDADVFQWVSLISPQVRLHLLYLVDLRKITNNLGSDPCAATFVDMDVQFEGFNADDEYEENKSVEVVGDTVEGIDEEVTDSEKEEDDDGITLKFKDSDYEQSEEDDDKGAKNVQANDVLFDQIVASDSIEETHRELGEISTEEYNSEDLDSVRSESEEHEANVRVRRRLKTPKLPQYRRESDKINPTLHLGLEFPNMKQCREAVRVYGVSVCRPLDWAVNDSNRLRIKCLGKAAVPCQWKLYASFVGKGPTVRIKTYNPEHICVREEHSKFATSSWLADRFDEELRSKPDMSVTGFMELVRKHYGIDITKNQVYKAKRIAKKVTEGSIDEQYAKLWDYLEELKVRNPGSTIKVKTDFQGENPIFKRLYICFAALKKGFQQGCRSIVGFDGCHIKGPHPGQILSVVGVDANNGMFPIAFAVVEVENRETWTWFLEIFFEDVGIENGNAWTFITDKQKGLGDAIRSLMPTAEHRHCVRHLHNNFRSAGHTGLALKQRLWAAARATTVPAFEAEIEVMNNQSDKAVEWLADKPPCHWSRSYFRTSVKCDLLLNNMCESFNSAILDARDKPIITMLQRIQKYLMLRMARLREAKWTQQVGPRILKIVEKNQMDSFSCFANYSGNGQYQVHTLVGSMFAVDLERHTCSCRKWQLCGIPCPHAISAIARKEASPQLFVHSLYKRPAYDRCYEGYIAPMPEKEQWKRTYLRPIKPPFYHKQPGRPKGKRTKAPDEIKKGATKLRKYDVVMHCQTCGEEGHNKTSCPQGLLQSQQGFGLTKESHGRTVGTSISKGSSSNAKGPKTPKGNNTISGLNSKAKGLTTVAKEIGAHHHSWAAPSQTRPQGTSKLHVNRGGRVNQVTRKANEMASQPQHVAKKARPWRV</sequence>
<feature type="compositionally biased region" description="Polar residues" evidence="5">
    <location>
        <begin position="941"/>
        <end position="950"/>
    </location>
</feature>
<comment type="caution">
    <text evidence="8">The sequence shown here is derived from an EMBL/GenBank/DDBJ whole genome shotgun (WGS) entry which is preliminary data.</text>
</comment>
<dbReference type="PANTHER" id="PTHR31973">
    <property type="entry name" value="POLYPROTEIN, PUTATIVE-RELATED"/>
    <property type="match status" value="1"/>
</dbReference>
<feature type="region of interest" description="Disordered" evidence="5">
    <location>
        <begin position="154"/>
        <end position="198"/>
    </location>
</feature>
<dbReference type="GO" id="GO:0008270">
    <property type="term" value="F:zinc ion binding"/>
    <property type="evidence" value="ECO:0007669"/>
    <property type="project" value="UniProtKB-KW"/>
</dbReference>